<dbReference type="InterPro" id="IPR027443">
    <property type="entry name" value="IPNS-like_sf"/>
</dbReference>
<feature type="domain" description="Fe2OG dioxygenase" evidence="2">
    <location>
        <begin position="184"/>
        <end position="285"/>
    </location>
</feature>
<dbReference type="AlphaFoldDB" id="A0AA48L082"/>
<accession>A0AA48L082</accession>
<sequence>MTADTLSASTLPIIDIGPYLPGSSASYAERAETAAALHAACRDFGFFYLRVFPFIGDAERAQLLDYGREFFALPQAEKDAIHTQANTGFGVRGYQRMRQNVTAGKADHHEGLDFFAPSPFPPGTISPLAGENQWPANPEGMSAALKAWIEKMHVLGQSTMRGMADGLGLTTAEWDELWALCQDSFWSMRVIGYPPLPPGADGKSCGEHKDYGCLTFLHADACPGSLQVLSRAGGWINADMIPGCMVVNVGAMWERWTGGLWPATLHRVIHNGQTFRVSHPFFFEPAFHAPCKLLPAAVRRAREEGRESEIRDQGVIEYGEYLLGKVTTNFKYDEG</sequence>
<evidence type="ECO:0000313" key="4">
    <source>
        <dbReference type="Proteomes" id="UP001233271"/>
    </source>
</evidence>
<organism evidence="3 4">
    <name type="scientific">Cutaneotrichosporon cavernicola</name>
    <dbReference type="NCBI Taxonomy" id="279322"/>
    <lineage>
        <taxon>Eukaryota</taxon>
        <taxon>Fungi</taxon>
        <taxon>Dikarya</taxon>
        <taxon>Basidiomycota</taxon>
        <taxon>Agaricomycotina</taxon>
        <taxon>Tremellomycetes</taxon>
        <taxon>Trichosporonales</taxon>
        <taxon>Trichosporonaceae</taxon>
        <taxon>Cutaneotrichosporon</taxon>
    </lineage>
</organism>
<dbReference type="GO" id="GO:0016491">
    <property type="term" value="F:oxidoreductase activity"/>
    <property type="evidence" value="ECO:0007669"/>
    <property type="project" value="UniProtKB-KW"/>
</dbReference>
<dbReference type="GeneID" id="85491746"/>
<keyword evidence="1" id="KW-0408">Iron</keyword>
<dbReference type="EMBL" id="AP028212">
    <property type="protein sequence ID" value="BEI87875.1"/>
    <property type="molecule type" value="Genomic_DNA"/>
</dbReference>
<evidence type="ECO:0000256" key="1">
    <source>
        <dbReference type="RuleBase" id="RU003682"/>
    </source>
</evidence>
<gene>
    <name evidence="3" type="ORF">CcaverHIS019_0105930</name>
</gene>
<proteinExistence type="inferred from homology"/>
<evidence type="ECO:0000259" key="2">
    <source>
        <dbReference type="PROSITE" id="PS51471"/>
    </source>
</evidence>
<dbReference type="RefSeq" id="XP_060453141.1">
    <property type="nucleotide sequence ID" value="XM_060602044.1"/>
</dbReference>
<dbReference type="KEGG" id="ccac:CcaHIS019_0105930"/>
<comment type="similarity">
    <text evidence="1">Belongs to the iron/ascorbate-dependent oxidoreductase family.</text>
</comment>
<dbReference type="PANTHER" id="PTHR47990">
    <property type="entry name" value="2-OXOGLUTARATE (2OG) AND FE(II)-DEPENDENT OXYGENASE SUPERFAMILY PROTEIN-RELATED"/>
    <property type="match status" value="1"/>
</dbReference>
<dbReference type="InterPro" id="IPR005123">
    <property type="entry name" value="Oxoglu/Fe-dep_dioxygenase_dom"/>
</dbReference>
<keyword evidence="1" id="KW-0479">Metal-binding</keyword>
<dbReference type="Pfam" id="PF03171">
    <property type="entry name" value="2OG-FeII_Oxy"/>
    <property type="match status" value="1"/>
</dbReference>
<dbReference type="PROSITE" id="PS51471">
    <property type="entry name" value="FE2OG_OXY"/>
    <property type="match status" value="1"/>
</dbReference>
<reference evidence="3" key="1">
    <citation type="journal article" date="2023" name="BMC Genomics">
        <title>Chromosome-level genome assemblies of Cutaneotrichosporon spp. (Trichosporonales, Basidiomycota) reveal imbalanced evolution between nucleotide sequences and chromosome synteny.</title>
        <authorList>
            <person name="Kobayashi Y."/>
            <person name="Kayamori A."/>
            <person name="Aoki K."/>
            <person name="Shiwa Y."/>
            <person name="Matsutani M."/>
            <person name="Fujita N."/>
            <person name="Sugita T."/>
            <person name="Iwasaki W."/>
            <person name="Tanaka N."/>
            <person name="Takashima M."/>
        </authorList>
    </citation>
    <scope>NUCLEOTIDE SEQUENCE</scope>
    <source>
        <strain evidence="3">HIS019</strain>
    </source>
</reference>
<dbReference type="Gene3D" id="2.60.120.330">
    <property type="entry name" value="B-lactam Antibiotic, Isopenicillin N Synthase, Chain"/>
    <property type="match status" value="1"/>
</dbReference>
<keyword evidence="4" id="KW-1185">Reference proteome</keyword>
<evidence type="ECO:0000313" key="3">
    <source>
        <dbReference type="EMBL" id="BEI87875.1"/>
    </source>
</evidence>
<name>A0AA48L082_9TREE</name>
<dbReference type="InterPro" id="IPR026992">
    <property type="entry name" value="DIOX_N"/>
</dbReference>
<dbReference type="Proteomes" id="UP001233271">
    <property type="component" value="Chromosome 1"/>
</dbReference>
<dbReference type="GO" id="GO:0046872">
    <property type="term" value="F:metal ion binding"/>
    <property type="evidence" value="ECO:0007669"/>
    <property type="project" value="UniProtKB-KW"/>
</dbReference>
<keyword evidence="1" id="KW-0560">Oxidoreductase</keyword>
<protein>
    <recommendedName>
        <fullName evidence="2">Fe2OG dioxygenase domain-containing protein</fullName>
    </recommendedName>
</protein>
<dbReference type="Pfam" id="PF14226">
    <property type="entry name" value="DIOX_N"/>
    <property type="match status" value="1"/>
</dbReference>
<dbReference type="SUPFAM" id="SSF51197">
    <property type="entry name" value="Clavaminate synthase-like"/>
    <property type="match status" value="1"/>
</dbReference>
<dbReference type="InterPro" id="IPR044861">
    <property type="entry name" value="IPNS-like_FE2OG_OXY"/>
</dbReference>
<dbReference type="InterPro" id="IPR050231">
    <property type="entry name" value="Iron_ascorbate_oxido_reductase"/>
</dbReference>